<reference evidence="2" key="1">
    <citation type="journal article" date="2008" name="J. Bacteriol.">
        <title>Genome sequence of the fish pathogen Renibacterium salmoninarum suggests reductive evolution away from an environmental Arthrobacter ancestor.</title>
        <authorList>
            <person name="Wiens G.D."/>
            <person name="Rockey D.D."/>
            <person name="Wu Z."/>
            <person name="Chang J."/>
            <person name="Levy R."/>
            <person name="Crane S."/>
            <person name="Chen D.S."/>
            <person name="Capri G.R."/>
            <person name="Burnett J.R."/>
            <person name="Sudheesh P.S."/>
            <person name="Schipma M.J."/>
            <person name="Burd H."/>
            <person name="Bhattacharyya A."/>
            <person name="Rhodes L.D."/>
            <person name="Kaul R."/>
            <person name="Strom M.S."/>
        </authorList>
    </citation>
    <scope>NUCLEOTIDE SEQUENCE [LARGE SCALE GENOMIC DNA]</scope>
    <source>
        <strain evidence="2">ATCC 33209 / DSM 20767 / JCM 11484 / NBRC 15589 / NCIMB 2235</strain>
    </source>
</reference>
<gene>
    <name evidence="1" type="ordered locus">RSal33209_1368</name>
</gene>
<dbReference type="AlphaFoldDB" id="A9WPU8"/>
<name>A9WPU8_RENSM</name>
<dbReference type="HOGENOM" id="CLU_1509421_0_0_11"/>
<protein>
    <submittedName>
        <fullName evidence="1">Uncharacterized protein</fullName>
    </submittedName>
</protein>
<proteinExistence type="predicted"/>
<evidence type="ECO:0000313" key="2">
    <source>
        <dbReference type="Proteomes" id="UP000002007"/>
    </source>
</evidence>
<accession>A9WPU8</accession>
<dbReference type="Proteomes" id="UP000002007">
    <property type="component" value="Chromosome"/>
</dbReference>
<organism evidence="1 2">
    <name type="scientific">Renibacterium salmoninarum (strain ATCC 33209 / DSM 20767 / JCM 11484 / NBRC 15589 / NCIMB 2235)</name>
    <dbReference type="NCBI Taxonomy" id="288705"/>
    <lineage>
        <taxon>Bacteria</taxon>
        <taxon>Bacillati</taxon>
        <taxon>Actinomycetota</taxon>
        <taxon>Actinomycetes</taxon>
        <taxon>Micrococcales</taxon>
        <taxon>Micrococcaceae</taxon>
        <taxon>Renibacterium</taxon>
    </lineage>
</organism>
<sequence length="178" mass="19205">MAQMFQAFGRRLSDLETRTMPGSISSAYDRRRSVGFALSSTPVALLTTTAVVPQAFNFALVTLSAQIQIIWDAKASPSGYPGWGEAYGRFQIGAETFLAAGPTIVRQETDADGKLSRVVKSLSVPTALIQLRGQDLAVGSTIEGKIQLWCSAASNTPAGYHSDPDMTCDLMMQVHFIR</sequence>
<dbReference type="STRING" id="288705.RSal33209_1368"/>
<keyword evidence="2" id="KW-1185">Reference proteome</keyword>
<dbReference type="KEGG" id="rsa:RSal33209_1368"/>
<dbReference type="EMBL" id="CP000910">
    <property type="protein sequence ID" value="ABY23105.1"/>
    <property type="molecule type" value="Genomic_DNA"/>
</dbReference>
<evidence type="ECO:0000313" key="1">
    <source>
        <dbReference type="EMBL" id="ABY23105.1"/>
    </source>
</evidence>